<feature type="compositionally biased region" description="Basic and acidic residues" evidence="1">
    <location>
        <begin position="455"/>
        <end position="477"/>
    </location>
</feature>
<feature type="region of interest" description="Disordered" evidence="1">
    <location>
        <begin position="1"/>
        <end position="88"/>
    </location>
</feature>
<dbReference type="PROSITE" id="PS51043">
    <property type="entry name" value="DDHD"/>
    <property type="match status" value="1"/>
</dbReference>
<dbReference type="EMBL" id="KQ964251">
    <property type="protein sequence ID" value="KXJ91150.1"/>
    <property type="molecule type" value="Genomic_DNA"/>
</dbReference>
<feature type="compositionally biased region" description="Basic residues" evidence="1">
    <location>
        <begin position="158"/>
        <end position="169"/>
    </location>
</feature>
<dbReference type="SUPFAM" id="SSF53474">
    <property type="entry name" value="alpha/beta-Hydrolases"/>
    <property type="match status" value="1"/>
</dbReference>
<feature type="compositionally biased region" description="Low complexity" evidence="1">
    <location>
        <begin position="378"/>
        <end position="398"/>
    </location>
</feature>
<sequence length="1083" mass="118888">MAPTKDRPPGQDDAVAKQAAAADKKPEKSYFASAVESMNPWGASRSSTPTQKDHPTVPPPKPVPSTTAPKNADDHSTNNSIYGRSFKSYPPDCPPLNVMWFHAIDIPKKKPQFLKSKEETEETKTGLAKKYVAFSNDDAKSIENAYQRLLEDVEAGRVTKKGGHLRSRSRPQNNPRRSDAFGVPLEEGSSPNVKVPVHEDYLFEVDIETRELAPVYWLGPIYEVRRGSWFYQEGAVLRPCEENLAAQLEEGYLKVKPWAYPTGRGASSSGAQQDITPKASVENLRAAAKAQGDGAAKPAAAPPTQPHQPQSHRLFGTYMNSVATFQDANTAWLSSEGVFSWVTSSVYQRFAGGGYMNGVKLVRGFADPGKPKEEKKTTTPTKATFSEESSRTEASATEKALKRRSAPPSSVSGADLAQVDGNSSGTTSNETGGSQVKEKLSSLLDTTDSAENQDEEVREREEQEIRDDYTGQDGEKQGREIEHLVLVTHGIGQRLSLRMESVNFVHDVNLLRKTTKSVYTHSADLKALNGEPETGPGNCRVQVLPVCWRHMLDFPKRKEKKGEHDLSDAFTEEEDYPSLEDITIEGLAFARSLISDLALDVLLYQSAYREQIVEIVLKESNRIYHLFKQRNPGFKGKVHVVGHSLGSAIMFDILCRQKEQSQDPETLRNPLRVLASSRDSHSNRHRRELAFDFEVDDFYCLGSPVGLFQMLKGRTIAARKHPHAKPSESPLDPDADDPFLLAEHQSMERVSPITGLSFSMSSPKAAQLFNIFHPSDPIAYRLEPLISPAMSSLKPQILPYTKRGFLDAVAPHGLSGIGVKVGQSVSGLWSGITSGIASSLLNRSLGFTNEDVAAFNNASGQAQQAQAAAAAAAAAASSNNLPTPSPAAGTNIAGSATNIISPEKAAMEAASQKADMRKRALARQGSSMSPSLSRSTSSLQPSTSSSSQQEGEEEGTESNPILIDDELETLYARFQKKRVEEHKDSISRADEGQELGEAWAAEERKAQRLRREELKVRALNRNGRVDYAIQESALDFNPINTIASHMCYWQDEDVSHFMLSQMLSGRSKAKITDDRQKFTFGPL</sequence>
<dbReference type="OrthoDB" id="431378at2759"/>
<dbReference type="Pfam" id="PF23465">
    <property type="entry name" value="DUF7131"/>
    <property type="match status" value="1"/>
</dbReference>
<evidence type="ECO:0000313" key="4">
    <source>
        <dbReference type="Proteomes" id="UP000070501"/>
    </source>
</evidence>
<dbReference type="PANTHER" id="PTHR23509:SF10">
    <property type="entry name" value="LD21067P"/>
    <property type="match status" value="1"/>
</dbReference>
<dbReference type="Pfam" id="PF23463">
    <property type="entry name" value="WWE_2"/>
    <property type="match status" value="1"/>
</dbReference>
<protein>
    <submittedName>
        <fullName evidence="3">DDHD domain-domain-containing protein</fullName>
    </submittedName>
</protein>
<feature type="region of interest" description="Disordered" evidence="1">
    <location>
        <begin position="287"/>
        <end position="312"/>
    </location>
</feature>
<dbReference type="Proteomes" id="UP000070501">
    <property type="component" value="Unassembled WGS sequence"/>
</dbReference>
<feature type="region of interest" description="Disordered" evidence="1">
    <location>
        <begin position="905"/>
        <end position="962"/>
    </location>
</feature>
<feature type="compositionally biased region" description="Low complexity" evidence="1">
    <location>
        <begin position="923"/>
        <end position="949"/>
    </location>
</feature>
<reference evidence="4" key="1">
    <citation type="submission" date="2016-02" db="EMBL/GenBank/DDBJ databases">
        <title>Draft genome sequence of Microdochium bolleyi, a fungal endophyte of beachgrass.</title>
        <authorList>
            <consortium name="DOE Joint Genome Institute"/>
            <person name="David A.S."/>
            <person name="May G."/>
            <person name="Haridas S."/>
            <person name="Lim J."/>
            <person name="Wang M."/>
            <person name="Labutti K."/>
            <person name="Lipzen A."/>
            <person name="Barry K."/>
            <person name="Grigoriev I.V."/>
        </authorList>
    </citation>
    <scope>NUCLEOTIDE SEQUENCE [LARGE SCALE GENOMIC DNA]</scope>
    <source>
        <strain evidence="4">J235TASD1</strain>
    </source>
</reference>
<dbReference type="InParanoid" id="A0A136J1N3"/>
<name>A0A136J1N3_9PEZI</name>
<dbReference type="InterPro" id="IPR004177">
    <property type="entry name" value="DDHD_dom"/>
</dbReference>
<dbReference type="InterPro" id="IPR058055">
    <property type="entry name" value="PA-PLA1"/>
</dbReference>
<accession>A0A136J1N3</accession>
<dbReference type="AlphaFoldDB" id="A0A136J1N3"/>
<feature type="compositionally biased region" description="Basic and acidic residues" evidence="1">
    <location>
        <begin position="1"/>
        <end position="10"/>
    </location>
</feature>
<dbReference type="GO" id="GO:0046872">
    <property type="term" value="F:metal ion binding"/>
    <property type="evidence" value="ECO:0007669"/>
    <property type="project" value="InterPro"/>
</dbReference>
<dbReference type="InterPro" id="IPR057826">
    <property type="entry name" value="WWE_C20G8.02"/>
</dbReference>
<dbReference type="Pfam" id="PF02862">
    <property type="entry name" value="DDHD"/>
    <property type="match status" value="1"/>
</dbReference>
<dbReference type="InterPro" id="IPR029058">
    <property type="entry name" value="AB_hydrolase_fold"/>
</dbReference>
<feature type="compositionally biased region" description="Low complexity" evidence="1">
    <location>
        <begin position="11"/>
        <end position="21"/>
    </location>
</feature>
<evidence type="ECO:0000259" key="2">
    <source>
        <dbReference type="PROSITE" id="PS51043"/>
    </source>
</evidence>
<dbReference type="PANTHER" id="PTHR23509">
    <property type="entry name" value="PA-PL1 PHOSPHOLIPASE FAMILY"/>
    <property type="match status" value="1"/>
</dbReference>
<evidence type="ECO:0000256" key="1">
    <source>
        <dbReference type="SAM" id="MobiDB-lite"/>
    </source>
</evidence>
<organism evidence="3 4">
    <name type="scientific">Microdochium bolleyi</name>
    <dbReference type="NCBI Taxonomy" id="196109"/>
    <lineage>
        <taxon>Eukaryota</taxon>
        <taxon>Fungi</taxon>
        <taxon>Dikarya</taxon>
        <taxon>Ascomycota</taxon>
        <taxon>Pezizomycotina</taxon>
        <taxon>Sordariomycetes</taxon>
        <taxon>Xylariomycetidae</taxon>
        <taxon>Xylariales</taxon>
        <taxon>Microdochiaceae</taxon>
        <taxon>Microdochium</taxon>
    </lineage>
</organism>
<dbReference type="GO" id="GO:0005737">
    <property type="term" value="C:cytoplasm"/>
    <property type="evidence" value="ECO:0007669"/>
    <property type="project" value="TreeGrafter"/>
</dbReference>
<dbReference type="InterPro" id="IPR055555">
    <property type="entry name" value="PA-PLA1_DUF7131"/>
</dbReference>
<gene>
    <name evidence="3" type="ORF">Micbo1qcDRAFT_148272</name>
</gene>
<feature type="compositionally biased region" description="Low complexity" evidence="1">
    <location>
        <begin position="421"/>
        <end position="434"/>
    </location>
</feature>
<dbReference type="STRING" id="196109.A0A136J1N3"/>
<evidence type="ECO:0000313" key="3">
    <source>
        <dbReference type="EMBL" id="KXJ91150.1"/>
    </source>
</evidence>
<feature type="region of interest" description="Disordered" evidence="1">
    <location>
        <begin position="365"/>
        <end position="477"/>
    </location>
</feature>
<dbReference type="SMART" id="SM01127">
    <property type="entry name" value="DDHD"/>
    <property type="match status" value="1"/>
</dbReference>
<dbReference type="FunCoup" id="A0A136J1N3">
    <property type="interactions" value="3"/>
</dbReference>
<feature type="domain" description="DDHD" evidence="2">
    <location>
        <begin position="691"/>
        <end position="1064"/>
    </location>
</feature>
<feature type="region of interest" description="Disordered" evidence="1">
    <location>
        <begin position="158"/>
        <end position="190"/>
    </location>
</feature>
<feature type="compositionally biased region" description="Low complexity" evidence="1">
    <location>
        <begin position="287"/>
        <end position="299"/>
    </location>
</feature>
<dbReference type="GO" id="GO:0004620">
    <property type="term" value="F:phospholipase activity"/>
    <property type="evidence" value="ECO:0007669"/>
    <property type="project" value="TreeGrafter"/>
</dbReference>
<proteinExistence type="predicted"/>
<keyword evidence="4" id="KW-1185">Reference proteome</keyword>